<proteinExistence type="predicted"/>
<sequence length="22" mass="2657">MLLQYNNEHNILDKLSVLETLR</sequence>
<evidence type="ECO:0000313" key="1">
    <source>
        <dbReference type="EMBL" id="JAD38534.1"/>
    </source>
</evidence>
<name>A0A0A8ZGN1_ARUDO</name>
<reference evidence="1" key="2">
    <citation type="journal article" date="2015" name="Data Brief">
        <title>Shoot transcriptome of the giant reed, Arundo donax.</title>
        <authorList>
            <person name="Barrero R.A."/>
            <person name="Guerrero F.D."/>
            <person name="Moolhuijzen P."/>
            <person name="Goolsby J.A."/>
            <person name="Tidwell J."/>
            <person name="Bellgard S.E."/>
            <person name="Bellgard M.I."/>
        </authorList>
    </citation>
    <scope>NUCLEOTIDE SEQUENCE</scope>
    <source>
        <tissue evidence="1">Shoot tissue taken approximately 20 cm above the soil surface</tissue>
    </source>
</reference>
<reference evidence="1" key="1">
    <citation type="submission" date="2014-09" db="EMBL/GenBank/DDBJ databases">
        <authorList>
            <person name="Magalhaes I.L.F."/>
            <person name="Oliveira U."/>
            <person name="Santos F.R."/>
            <person name="Vidigal T.H.D.A."/>
            <person name="Brescovit A.D."/>
            <person name="Santos A.J."/>
        </authorList>
    </citation>
    <scope>NUCLEOTIDE SEQUENCE</scope>
    <source>
        <tissue evidence="1">Shoot tissue taken approximately 20 cm above the soil surface</tissue>
    </source>
</reference>
<protein>
    <submittedName>
        <fullName evidence="1">Uncharacterized protein</fullName>
    </submittedName>
</protein>
<accession>A0A0A8ZGN1</accession>
<dbReference type="EMBL" id="GBRH01259361">
    <property type="protein sequence ID" value="JAD38534.1"/>
    <property type="molecule type" value="Transcribed_RNA"/>
</dbReference>
<organism evidence="1">
    <name type="scientific">Arundo donax</name>
    <name type="common">Giant reed</name>
    <name type="synonym">Donax arundinaceus</name>
    <dbReference type="NCBI Taxonomy" id="35708"/>
    <lineage>
        <taxon>Eukaryota</taxon>
        <taxon>Viridiplantae</taxon>
        <taxon>Streptophyta</taxon>
        <taxon>Embryophyta</taxon>
        <taxon>Tracheophyta</taxon>
        <taxon>Spermatophyta</taxon>
        <taxon>Magnoliopsida</taxon>
        <taxon>Liliopsida</taxon>
        <taxon>Poales</taxon>
        <taxon>Poaceae</taxon>
        <taxon>PACMAD clade</taxon>
        <taxon>Arundinoideae</taxon>
        <taxon>Arundineae</taxon>
        <taxon>Arundo</taxon>
    </lineage>
</organism>
<dbReference type="AlphaFoldDB" id="A0A0A8ZGN1"/>